<dbReference type="RefSeq" id="WP_180569434.1">
    <property type="nucleotide sequence ID" value="NZ_JACCKB010000025.1"/>
</dbReference>
<dbReference type="SUPFAM" id="SSF52172">
    <property type="entry name" value="CheY-like"/>
    <property type="match status" value="1"/>
</dbReference>
<accession>A0A853I0A8</accession>
<sequence>MTQLHAPTVLLFDQDLHTQQTVQEVCQQHNIPCAVMTQFEQLLQCLACNQPLCIICSDTAIGIDVPSQLDQIHTINSHIPIIMLGEQQVEVSVAVTAIKAGAMDFIEKPAIRHPLQQHLDTILSSLH</sequence>
<feature type="domain" description="Response regulatory" evidence="2">
    <location>
        <begin position="8"/>
        <end position="123"/>
    </location>
</feature>
<dbReference type="AlphaFoldDB" id="A0A853I0A8"/>
<protein>
    <submittedName>
        <fullName evidence="3">Response regulator</fullName>
    </submittedName>
</protein>
<dbReference type="InterPro" id="IPR011006">
    <property type="entry name" value="CheY-like_superfamily"/>
</dbReference>
<dbReference type="Proteomes" id="UP000569732">
    <property type="component" value="Unassembled WGS sequence"/>
</dbReference>
<dbReference type="Pfam" id="PF00072">
    <property type="entry name" value="Response_reg"/>
    <property type="match status" value="1"/>
</dbReference>
<dbReference type="GO" id="GO:0000160">
    <property type="term" value="P:phosphorelay signal transduction system"/>
    <property type="evidence" value="ECO:0007669"/>
    <property type="project" value="InterPro"/>
</dbReference>
<evidence type="ECO:0000313" key="3">
    <source>
        <dbReference type="EMBL" id="NYZ67410.1"/>
    </source>
</evidence>
<comment type="caution">
    <text evidence="1">Lacks conserved residue(s) required for the propagation of feature annotation.</text>
</comment>
<gene>
    <name evidence="3" type="ORF">H0A36_15440</name>
</gene>
<evidence type="ECO:0000256" key="1">
    <source>
        <dbReference type="PROSITE-ProRule" id="PRU00169"/>
    </source>
</evidence>
<name>A0A853I0A8_9GAMM</name>
<proteinExistence type="predicted"/>
<dbReference type="Gene3D" id="3.40.50.2300">
    <property type="match status" value="1"/>
</dbReference>
<evidence type="ECO:0000259" key="2">
    <source>
        <dbReference type="PROSITE" id="PS50110"/>
    </source>
</evidence>
<dbReference type="PROSITE" id="PS50110">
    <property type="entry name" value="RESPONSE_REGULATORY"/>
    <property type="match status" value="1"/>
</dbReference>
<organism evidence="3 4">
    <name type="scientific">Spartinivicinus marinus</name>
    <dbReference type="NCBI Taxonomy" id="2994442"/>
    <lineage>
        <taxon>Bacteria</taxon>
        <taxon>Pseudomonadati</taxon>
        <taxon>Pseudomonadota</taxon>
        <taxon>Gammaproteobacteria</taxon>
        <taxon>Oceanospirillales</taxon>
        <taxon>Zooshikellaceae</taxon>
        <taxon>Spartinivicinus</taxon>
    </lineage>
</organism>
<dbReference type="EMBL" id="JACCKB010000025">
    <property type="protein sequence ID" value="NYZ67410.1"/>
    <property type="molecule type" value="Genomic_DNA"/>
</dbReference>
<comment type="caution">
    <text evidence="3">The sequence shown here is derived from an EMBL/GenBank/DDBJ whole genome shotgun (WGS) entry which is preliminary data.</text>
</comment>
<dbReference type="InterPro" id="IPR001789">
    <property type="entry name" value="Sig_transdc_resp-reg_receiver"/>
</dbReference>
<reference evidence="3 4" key="1">
    <citation type="submission" date="2020-07" db="EMBL/GenBank/DDBJ databases">
        <title>Endozoicomonas sp. nov., isolated from sediment.</title>
        <authorList>
            <person name="Gu T."/>
        </authorList>
    </citation>
    <scope>NUCLEOTIDE SEQUENCE [LARGE SCALE GENOMIC DNA]</scope>
    <source>
        <strain evidence="3 4">SM1973</strain>
    </source>
</reference>
<evidence type="ECO:0000313" key="4">
    <source>
        <dbReference type="Proteomes" id="UP000569732"/>
    </source>
</evidence>
<keyword evidence="4" id="KW-1185">Reference proteome</keyword>